<dbReference type="InterPro" id="IPR011032">
    <property type="entry name" value="GroES-like_sf"/>
</dbReference>
<keyword evidence="3" id="KW-1185">Reference proteome</keyword>
<dbReference type="CDD" id="cd08241">
    <property type="entry name" value="QOR1"/>
    <property type="match status" value="1"/>
</dbReference>
<dbReference type="SUPFAM" id="SSF51735">
    <property type="entry name" value="NAD(P)-binding Rossmann-fold domains"/>
    <property type="match status" value="1"/>
</dbReference>
<protein>
    <submittedName>
        <fullName evidence="2">NADPH:quinone oxidoreductase</fullName>
    </submittedName>
</protein>
<dbReference type="AlphaFoldDB" id="A0A480B0Z0"/>
<dbReference type="Proteomes" id="UP000301751">
    <property type="component" value="Unassembled WGS sequence"/>
</dbReference>
<gene>
    <name evidence="2" type="ORF">AQPW35_53330</name>
</gene>
<comment type="caution">
    <text evidence="2">The sequence shown here is derived from an EMBL/GenBank/DDBJ whole genome shotgun (WGS) entry which is preliminary data.</text>
</comment>
<evidence type="ECO:0000259" key="1">
    <source>
        <dbReference type="SMART" id="SM00829"/>
    </source>
</evidence>
<proteinExistence type="predicted"/>
<dbReference type="Gene3D" id="3.90.180.10">
    <property type="entry name" value="Medium-chain alcohol dehydrogenases, catalytic domain"/>
    <property type="match status" value="1"/>
</dbReference>
<dbReference type="Pfam" id="PF08240">
    <property type="entry name" value="ADH_N"/>
    <property type="match status" value="1"/>
</dbReference>
<dbReference type="SMART" id="SM00829">
    <property type="entry name" value="PKS_ER"/>
    <property type="match status" value="1"/>
</dbReference>
<dbReference type="GO" id="GO:0016491">
    <property type="term" value="F:oxidoreductase activity"/>
    <property type="evidence" value="ECO:0007669"/>
    <property type="project" value="InterPro"/>
</dbReference>
<dbReference type="InterPro" id="IPR013154">
    <property type="entry name" value="ADH-like_N"/>
</dbReference>
<organism evidence="2 3">
    <name type="scientific">Pseudaquabacterium pictum</name>
    <dbReference type="NCBI Taxonomy" id="2315236"/>
    <lineage>
        <taxon>Bacteria</taxon>
        <taxon>Pseudomonadati</taxon>
        <taxon>Pseudomonadota</taxon>
        <taxon>Betaproteobacteria</taxon>
        <taxon>Burkholderiales</taxon>
        <taxon>Sphaerotilaceae</taxon>
        <taxon>Pseudaquabacterium</taxon>
    </lineage>
</organism>
<dbReference type="InterPro" id="IPR036291">
    <property type="entry name" value="NAD(P)-bd_dom_sf"/>
</dbReference>
<dbReference type="PANTHER" id="PTHR43677">
    <property type="entry name" value="SHORT-CHAIN DEHYDROGENASE/REDUCTASE"/>
    <property type="match status" value="1"/>
</dbReference>
<dbReference type="Pfam" id="PF00107">
    <property type="entry name" value="ADH_zinc_N"/>
    <property type="match status" value="1"/>
</dbReference>
<dbReference type="PANTHER" id="PTHR43677:SF4">
    <property type="entry name" value="QUINONE OXIDOREDUCTASE-LIKE PROTEIN 2"/>
    <property type="match status" value="1"/>
</dbReference>
<dbReference type="InterPro" id="IPR013149">
    <property type="entry name" value="ADH-like_C"/>
</dbReference>
<feature type="domain" description="Enoyl reductase (ER)" evidence="1">
    <location>
        <begin position="16"/>
        <end position="328"/>
    </location>
</feature>
<sequence>MPATGHPAMQALRVHAFDQPLQLDTLPTPEPAAGEVRVRVQACGISFFDLLIARGGYQWRPGLPFTVGSEFAGVVEALGPGTTGLAEGDRVGGSVSIGAWCQQLCVPANVLHPVAPQAALDEAAVLYMPYGTALYALRERGQLQPGETLLVLGATGTVGAAAVQLGKALGARVIGAATGAAKCAAVQAAGADAVVDLAADDWKDQVKALAGPAGVDVVADPVGGAFTDTAFRTLGWGGRHLVLGFASGSIGQLKGNLTIVKGASLVGVDLRQFKERQPDAARVLMQDVAALHRDGRIRPLITARWPLTEHAQACAQAGDRATVGRVLLLP</sequence>
<reference evidence="3" key="1">
    <citation type="submission" date="2019-03" db="EMBL/GenBank/DDBJ databases">
        <title>Aquabacterium pictum sp.nov., the first bacteriochlorophyll a-containing freshwater bacterium in the genus Aquabacterium of the class Betaproteobacteria.</title>
        <authorList>
            <person name="Hirose S."/>
            <person name="Tank M."/>
            <person name="Hara E."/>
            <person name="Tamaki H."/>
            <person name="Takaichi S."/>
            <person name="Haruta S."/>
            <person name="Hanada S."/>
        </authorList>
    </citation>
    <scope>NUCLEOTIDE SEQUENCE [LARGE SCALE GENOMIC DNA]</scope>
    <source>
        <strain evidence="3">W35</strain>
    </source>
</reference>
<evidence type="ECO:0000313" key="2">
    <source>
        <dbReference type="EMBL" id="GCL66252.1"/>
    </source>
</evidence>
<dbReference type="SUPFAM" id="SSF50129">
    <property type="entry name" value="GroES-like"/>
    <property type="match status" value="1"/>
</dbReference>
<dbReference type="InterPro" id="IPR051397">
    <property type="entry name" value="Zn-ADH-like_protein"/>
</dbReference>
<name>A0A480B0Z0_9BURK</name>
<dbReference type="EMBL" id="BJCL01000030">
    <property type="protein sequence ID" value="GCL66252.1"/>
    <property type="molecule type" value="Genomic_DNA"/>
</dbReference>
<evidence type="ECO:0000313" key="3">
    <source>
        <dbReference type="Proteomes" id="UP000301751"/>
    </source>
</evidence>
<dbReference type="InterPro" id="IPR020843">
    <property type="entry name" value="ER"/>
</dbReference>
<dbReference type="Gene3D" id="3.40.50.720">
    <property type="entry name" value="NAD(P)-binding Rossmann-like Domain"/>
    <property type="match status" value="1"/>
</dbReference>
<accession>A0A480B0Z0</accession>